<name>E2B9I2_HARSA</name>
<evidence type="ECO:0000256" key="1">
    <source>
        <dbReference type="SAM" id="MobiDB-lite"/>
    </source>
</evidence>
<dbReference type="EMBL" id="GL446527">
    <property type="protein sequence ID" value="EFN87665.1"/>
    <property type="molecule type" value="Genomic_DNA"/>
</dbReference>
<accession>E2B9I2</accession>
<feature type="compositionally biased region" description="Low complexity" evidence="1">
    <location>
        <begin position="151"/>
        <end position="207"/>
    </location>
</feature>
<protein>
    <submittedName>
        <fullName evidence="2">Uncharacterized protein</fullName>
    </submittedName>
</protein>
<reference evidence="2 3" key="1">
    <citation type="journal article" date="2010" name="Science">
        <title>Genomic comparison of the ants Camponotus floridanus and Harpegnathos saltator.</title>
        <authorList>
            <person name="Bonasio R."/>
            <person name="Zhang G."/>
            <person name="Ye C."/>
            <person name="Mutti N.S."/>
            <person name="Fang X."/>
            <person name="Qin N."/>
            <person name="Donahue G."/>
            <person name="Yang P."/>
            <person name="Li Q."/>
            <person name="Li C."/>
            <person name="Zhang P."/>
            <person name="Huang Z."/>
            <person name="Berger S.L."/>
            <person name="Reinberg D."/>
            <person name="Wang J."/>
            <person name="Liebig J."/>
        </authorList>
    </citation>
    <scope>NUCLEOTIDE SEQUENCE [LARGE SCALE GENOMIC DNA]</scope>
    <source>
        <strain evidence="2 3">R22 G/1</strain>
    </source>
</reference>
<feature type="compositionally biased region" description="Basic and acidic residues" evidence="1">
    <location>
        <begin position="125"/>
        <end position="141"/>
    </location>
</feature>
<dbReference type="AlphaFoldDB" id="E2B9I2"/>
<feature type="region of interest" description="Disordered" evidence="1">
    <location>
        <begin position="110"/>
        <end position="217"/>
    </location>
</feature>
<evidence type="ECO:0000313" key="2">
    <source>
        <dbReference type="EMBL" id="EFN87665.1"/>
    </source>
</evidence>
<organism evidence="3">
    <name type="scientific">Harpegnathos saltator</name>
    <name type="common">Jerdon's jumping ant</name>
    <dbReference type="NCBI Taxonomy" id="610380"/>
    <lineage>
        <taxon>Eukaryota</taxon>
        <taxon>Metazoa</taxon>
        <taxon>Ecdysozoa</taxon>
        <taxon>Arthropoda</taxon>
        <taxon>Hexapoda</taxon>
        <taxon>Insecta</taxon>
        <taxon>Pterygota</taxon>
        <taxon>Neoptera</taxon>
        <taxon>Endopterygota</taxon>
        <taxon>Hymenoptera</taxon>
        <taxon>Apocrita</taxon>
        <taxon>Aculeata</taxon>
        <taxon>Formicoidea</taxon>
        <taxon>Formicidae</taxon>
        <taxon>Ponerinae</taxon>
        <taxon>Ponerini</taxon>
        <taxon>Harpegnathos</taxon>
    </lineage>
</organism>
<dbReference type="Proteomes" id="UP000008237">
    <property type="component" value="Unassembled WGS sequence"/>
</dbReference>
<proteinExistence type="predicted"/>
<sequence length="334" mass="35687">MTNQEGGASPVAASSGMCLSPGWSTQPFAVAHRMHGVLALLMHRFGGAAKKNRLMKYLICSFQLHCGHCGTSAIKIKRKNTGQDGIQKASKPLVPKHEPYDLTTVASVQIEEEEETEGQSAATRLADDGNDKKQPIEKIDDIWDTCTSPETSRTTSGTSCTTFGTSSTTPGTSCTTPGTFSKTPGTSRMTSGTSSMTSETSATSSTTPGKFRTTSGTFARHLGHLPRRLGRLGRLLGRLNDIWDVLDDSWHDYTTSGTSKTTGASRTTSGTSRTTSGTFRMTWDICMTPGIFSTMSGTPWKTLGTYKTSSDTSCTTPETSRMKSGTSCTTLGTF</sequence>
<gene>
    <name evidence="2" type="ORF">EAI_09502</name>
</gene>
<evidence type="ECO:0000313" key="3">
    <source>
        <dbReference type="Proteomes" id="UP000008237"/>
    </source>
</evidence>
<feature type="region of interest" description="Disordered" evidence="1">
    <location>
        <begin position="256"/>
        <end position="275"/>
    </location>
</feature>
<dbReference type="InParanoid" id="E2B9I2"/>
<keyword evidence="3" id="KW-1185">Reference proteome</keyword>